<dbReference type="Proteomes" id="UP000714618">
    <property type="component" value="Unassembled WGS sequence"/>
</dbReference>
<evidence type="ECO:0000313" key="2">
    <source>
        <dbReference type="Proteomes" id="UP000714618"/>
    </source>
</evidence>
<protein>
    <submittedName>
        <fullName evidence="1">Uncharacterized protein</fullName>
    </submittedName>
</protein>
<gene>
    <name evidence="1" type="ORF">AWRI4233_LOCUS1258</name>
</gene>
<dbReference type="EMBL" id="CAIJEO010000002">
    <property type="protein sequence ID" value="CAD0087183.1"/>
    <property type="molecule type" value="Genomic_DNA"/>
</dbReference>
<name>A0A9N8PAD8_9PEZI</name>
<sequence length="359" mass="41135">MCSQIFTIPPEGVCNNPFHRRPFTQTLLEDFHLWQDLHPHHESDPLAGRRICEMKEWPEGGLMSGIFDVQCSHHNSPPHFDATLQLTYASLAPDLQTTLSVTACTLSDLFSDLYITLRSNSWTHLRLCFGQYHPQDFPLQIHSLSNKIVKHSFNVLLSVRFCTLPKHQSSLHSTLRRNSRHSIKLTSARIFINDLLFPDLSPHCKTTLVPYNVVLQLTAFTIISTIRRAQFLMSEVMGLRTQIMENILAIQPQLLEPRWLLYCEMKVTDEFNEGDSGEIINPDDQIYTKSHASEDSKHGHELYTVVLALNERFGQTTSIRIHKASGTTPEKAYRELLINCYGTDRQRPCCHVTMRGPGR</sequence>
<accession>A0A9N8PAD8</accession>
<organism evidence="1 2">
    <name type="scientific">Aureobasidium mustum</name>
    <dbReference type="NCBI Taxonomy" id="2773714"/>
    <lineage>
        <taxon>Eukaryota</taxon>
        <taxon>Fungi</taxon>
        <taxon>Dikarya</taxon>
        <taxon>Ascomycota</taxon>
        <taxon>Pezizomycotina</taxon>
        <taxon>Dothideomycetes</taxon>
        <taxon>Dothideomycetidae</taxon>
        <taxon>Dothideales</taxon>
        <taxon>Saccotheciaceae</taxon>
        <taxon>Aureobasidium</taxon>
    </lineage>
</organism>
<dbReference type="OrthoDB" id="3838638at2759"/>
<reference evidence="1" key="1">
    <citation type="submission" date="2020-06" db="EMBL/GenBank/DDBJ databases">
        <authorList>
            <person name="Onetto C."/>
        </authorList>
    </citation>
    <scope>NUCLEOTIDE SEQUENCE</scope>
</reference>
<proteinExistence type="predicted"/>
<evidence type="ECO:0000313" key="1">
    <source>
        <dbReference type="EMBL" id="CAD0087183.1"/>
    </source>
</evidence>
<comment type="caution">
    <text evidence="1">The sequence shown here is derived from an EMBL/GenBank/DDBJ whole genome shotgun (WGS) entry which is preliminary data.</text>
</comment>
<dbReference type="AlphaFoldDB" id="A0A9N8PAD8"/>
<keyword evidence="2" id="KW-1185">Reference proteome</keyword>